<reference evidence="1" key="1">
    <citation type="journal article" date="2023" name="G3 (Bethesda)">
        <title>A reference genome for the long-term kleptoplast-retaining sea slug Elysia crispata morphotype clarki.</title>
        <authorList>
            <person name="Eastman K.E."/>
            <person name="Pendleton A.L."/>
            <person name="Shaikh M.A."/>
            <person name="Suttiyut T."/>
            <person name="Ogas R."/>
            <person name="Tomko P."/>
            <person name="Gavelis G."/>
            <person name="Widhalm J.R."/>
            <person name="Wisecaver J.H."/>
        </authorList>
    </citation>
    <scope>NUCLEOTIDE SEQUENCE</scope>
    <source>
        <strain evidence="1">ECLA1</strain>
    </source>
</reference>
<comment type="caution">
    <text evidence="1">The sequence shown here is derived from an EMBL/GenBank/DDBJ whole genome shotgun (WGS) entry which is preliminary data.</text>
</comment>
<keyword evidence="2" id="KW-1185">Reference proteome</keyword>
<name>A0AAE1DW44_9GAST</name>
<protein>
    <submittedName>
        <fullName evidence="1">Uncharacterized protein</fullName>
    </submittedName>
</protein>
<dbReference type="EMBL" id="JAWDGP010002165">
    <property type="protein sequence ID" value="KAK3785159.1"/>
    <property type="molecule type" value="Genomic_DNA"/>
</dbReference>
<dbReference type="AlphaFoldDB" id="A0AAE1DW44"/>
<gene>
    <name evidence="1" type="ORF">RRG08_021958</name>
</gene>
<organism evidence="1 2">
    <name type="scientific">Elysia crispata</name>
    <name type="common">lettuce slug</name>
    <dbReference type="NCBI Taxonomy" id="231223"/>
    <lineage>
        <taxon>Eukaryota</taxon>
        <taxon>Metazoa</taxon>
        <taxon>Spiralia</taxon>
        <taxon>Lophotrochozoa</taxon>
        <taxon>Mollusca</taxon>
        <taxon>Gastropoda</taxon>
        <taxon>Heterobranchia</taxon>
        <taxon>Euthyneura</taxon>
        <taxon>Panpulmonata</taxon>
        <taxon>Sacoglossa</taxon>
        <taxon>Placobranchoidea</taxon>
        <taxon>Plakobranchidae</taxon>
        <taxon>Elysia</taxon>
    </lineage>
</organism>
<evidence type="ECO:0000313" key="2">
    <source>
        <dbReference type="Proteomes" id="UP001283361"/>
    </source>
</evidence>
<accession>A0AAE1DW44</accession>
<dbReference type="Proteomes" id="UP001283361">
    <property type="component" value="Unassembled WGS sequence"/>
</dbReference>
<sequence>MNQKLREQFSKVVDEALEKCSIYSAQARWDFIRDAKYKAAIDTFGKRANKNEDWFEAGIDLLGFAIAAKGTALLEHKRQPSAKNLAIYRTARNNTKRVSRKCTMDYWLRLCGYIQSAADSGSTRAMYQGIEEAFGPSITKVAPLKSASGENIKDRSKQMERWAEYYQEFFSRENVVSDKAIQTQSYYPPWKSLVQSPLSTNGEKPSTRSPAVKLQAPEIVKAGKENSLLGHLHELTLQ</sequence>
<evidence type="ECO:0000313" key="1">
    <source>
        <dbReference type="EMBL" id="KAK3785159.1"/>
    </source>
</evidence>
<proteinExistence type="predicted"/>